<dbReference type="EMBL" id="VSRR010017513">
    <property type="protein sequence ID" value="MPC60434.1"/>
    <property type="molecule type" value="Genomic_DNA"/>
</dbReference>
<reference evidence="2 3" key="1">
    <citation type="submission" date="2019-05" db="EMBL/GenBank/DDBJ databases">
        <title>Another draft genome of Portunus trituberculatus and its Hox gene families provides insights of decapod evolution.</title>
        <authorList>
            <person name="Jeong J.-H."/>
            <person name="Song I."/>
            <person name="Kim S."/>
            <person name="Choi T."/>
            <person name="Kim D."/>
            <person name="Ryu S."/>
            <person name="Kim W."/>
        </authorList>
    </citation>
    <scope>NUCLEOTIDE SEQUENCE [LARGE SCALE GENOMIC DNA]</scope>
    <source>
        <tissue evidence="2">Muscle</tissue>
    </source>
</reference>
<feature type="region of interest" description="Disordered" evidence="1">
    <location>
        <begin position="15"/>
        <end position="35"/>
    </location>
</feature>
<dbReference type="Proteomes" id="UP000324222">
    <property type="component" value="Unassembled WGS sequence"/>
</dbReference>
<gene>
    <name evidence="2" type="ORF">E2C01_054479</name>
</gene>
<evidence type="ECO:0000256" key="1">
    <source>
        <dbReference type="SAM" id="MobiDB-lite"/>
    </source>
</evidence>
<evidence type="ECO:0000313" key="3">
    <source>
        <dbReference type="Proteomes" id="UP000324222"/>
    </source>
</evidence>
<comment type="caution">
    <text evidence="2">The sequence shown here is derived from an EMBL/GenBank/DDBJ whole genome shotgun (WGS) entry which is preliminary data.</text>
</comment>
<protein>
    <submittedName>
        <fullName evidence="2">Uncharacterized protein</fullName>
    </submittedName>
</protein>
<keyword evidence="3" id="KW-1185">Reference proteome</keyword>
<sequence length="76" mass="8699">MVTWIVVLRQHPPVQQTARTTQGGTQRAAGTTLARQGDRDVRRRCDFYFSRGVFWPLFYALITPLDSPLLPLINAR</sequence>
<evidence type="ECO:0000313" key="2">
    <source>
        <dbReference type="EMBL" id="MPC60434.1"/>
    </source>
</evidence>
<organism evidence="2 3">
    <name type="scientific">Portunus trituberculatus</name>
    <name type="common">Swimming crab</name>
    <name type="synonym">Neptunus trituberculatus</name>
    <dbReference type="NCBI Taxonomy" id="210409"/>
    <lineage>
        <taxon>Eukaryota</taxon>
        <taxon>Metazoa</taxon>
        <taxon>Ecdysozoa</taxon>
        <taxon>Arthropoda</taxon>
        <taxon>Crustacea</taxon>
        <taxon>Multicrustacea</taxon>
        <taxon>Malacostraca</taxon>
        <taxon>Eumalacostraca</taxon>
        <taxon>Eucarida</taxon>
        <taxon>Decapoda</taxon>
        <taxon>Pleocyemata</taxon>
        <taxon>Brachyura</taxon>
        <taxon>Eubrachyura</taxon>
        <taxon>Portunoidea</taxon>
        <taxon>Portunidae</taxon>
        <taxon>Portuninae</taxon>
        <taxon>Portunus</taxon>
    </lineage>
</organism>
<name>A0A5B7GV49_PORTR</name>
<dbReference type="AlphaFoldDB" id="A0A5B7GV49"/>
<accession>A0A5B7GV49</accession>
<proteinExistence type="predicted"/>